<dbReference type="AlphaFoldDB" id="A0A5J5DHT7"/>
<sequence length="89" mass="10067">CDRHKGTWKKLASGPQADNSPDRSQSTIAGARKQEHIFNQHTHLRSEGDNLTTFRQVQAGTEQVFEHEKQETSAAQNKLKGKEQRRGVN</sequence>
<keyword evidence="3" id="KW-1185">Reference proteome</keyword>
<evidence type="ECO:0000313" key="2">
    <source>
        <dbReference type="EMBL" id="KAA8592915.1"/>
    </source>
</evidence>
<feature type="region of interest" description="Disordered" evidence="1">
    <location>
        <begin position="61"/>
        <end position="89"/>
    </location>
</feature>
<reference evidence="2 3" key="1">
    <citation type="submission" date="2019-08" db="EMBL/GenBank/DDBJ databases">
        <title>A chromosome-level genome assembly, high-density linkage maps, and genome scans reveal the genomic architecture of hybrid incompatibilities underlying speciation via character displacement in darters (Percidae: Etheostominae).</title>
        <authorList>
            <person name="Moran R.L."/>
            <person name="Catchen J.M."/>
            <person name="Fuller R.C."/>
        </authorList>
    </citation>
    <scope>NUCLEOTIDE SEQUENCE [LARGE SCALE GENOMIC DNA]</scope>
    <source>
        <strain evidence="2">EspeVRDwgs_2016</strain>
        <tissue evidence="2">Muscle</tissue>
    </source>
</reference>
<feature type="compositionally biased region" description="Basic and acidic residues" evidence="1">
    <location>
        <begin position="80"/>
        <end position="89"/>
    </location>
</feature>
<name>A0A5J5DHT7_9PERO</name>
<protein>
    <submittedName>
        <fullName evidence="2">Uncharacterized protein</fullName>
    </submittedName>
</protein>
<dbReference type="EMBL" id="VOFY01000005">
    <property type="protein sequence ID" value="KAA8592915.1"/>
    <property type="molecule type" value="Genomic_DNA"/>
</dbReference>
<proteinExistence type="predicted"/>
<gene>
    <name evidence="2" type="ORF">FQN60_018370</name>
</gene>
<accession>A0A5J5DHT7</accession>
<evidence type="ECO:0000313" key="3">
    <source>
        <dbReference type="Proteomes" id="UP000327493"/>
    </source>
</evidence>
<organism evidence="2 3">
    <name type="scientific">Etheostoma spectabile</name>
    <name type="common">orangethroat darter</name>
    <dbReference type="NCBI Taxonomy" id="54343"/>
    <lineage>
        <taxon>Eukaryota</taxon>
        <taxon>Metazoa</taxon>
        <taxon>Chordata</taxon>
        <taxon>Craniata</taxon>
        <taxon>Vertebrata</taxon>
        <taxon>Euteleostomi</taxon>
        <taxon>Actinopterygii</taxon>
        <taxon>Neopterygii</taxon>
        <taxon>Teleostei</taxon>
        <taxon>Neoteleostei</taxon>
        <taxon>Acanthomorphata</taxon>
        <taxon>Eupercaria</taxon>
        <taxon>Perciformes</taxon>
        <taxon>Percoidei</taxon>
        <taxon>Percidae</taxon>
        <taxon>Etheostomatinae</taxon>
        <taxon>Etheostoma</taxon>
    </lineage>
</organism>
<feature type="region of interest" description="Disordered" evidence="1">
    <location>
        <begin position="1"/>
        <end position="27"/>
    </location>
</feature>
<comment type="caution">
    <text evidence="2">The sequence shown here is derived from an EMBL/GenBank/DDBJ whole genome shotgun (WGS) entry which is preliminary data.</text>
</comment>
<evidence type="ECO:0000256" key="1">
    <source>
        <dbReference type="SAM" id="MobiDB-lite"/>
    </source>
</evidence>
<feature type="non-terminal residue" evidence="2">
    <location>
        <position position="1"/>
    </location>
</feature>
<feature type="compositionally biased region" description="Polar residues" evidence="1">
    <location>
        <begin position="16"/>
        <end position="27"/>
    </location>
</feature>
<dbReference type="Proteomes" id="UP000327493">
    <property type="component" value="Chromosome 5"/>
</dbReference>